<organism evidence="1 2">
    <name type="scientific">Paramecium sonneborni</name>
    <dbReference type="NCBI Taxonomy" id="65129"/>
    <lineage>
        <taxon>Eukaryota</taxon>
        <taxon>Sar</taxon>
        <taxon>Alveolata</taxon>
        <taxon>Ciliophora</taxon>
        <taxon>Intramacronucleata</taxon>
        <taxon>Oligohymenophorea</taxon>
        <taxon>Peniculida</taxon>
        <taxon>Parameciidae</taxon>
        <taxon>Paramecium</taxon>
    </lineage>
</organism>
<name>A0A8S1QRA6_9CILI</name>
<keyword evidence="2" id="KW-1185">Reference proteome</keyword>
<evidence type="ECO:0000313" key="1">
    <source>
        <dbReference type="EMBL" id="CAD8118308.1"/>
    </source>
</evidence>
<accession>A0A8S1QRA6</accession>
<comment type="caution">
    <text evidence="1">The sequence shown here is derived from an EMBL/GenBank/DDBJ whole genome shotgun (WGS) entry which is preliminary data.</text>
</comment>
<evidence type="ECO:0000313" key="2">
    <source>
        <dbReference type="Proteomes" id="UP000692954"/>
    </source>
</evidence>
<reference evidence="1" key="1">
    <citation type="submission" date="2021-01" db="EMBL/GenBank/DDBJ databases">
        <authorList>
            <consortium name="Genoscope - CEA"/>
            <person name="William W."/>
        </authorList>
    </citation>
    <scope>NUCLEOTIDE SEQUENCE</scope>
</reference>
<sequence length="109" mass="13254">MEFLSQEFQITQKYIFELQAKISQQIRKSNIRNRLSKIRYDHRRQIIILFLQLKIESGLKNFRIEDVYDIVIMNQKNLLKINKNQMIKNFMSEQGCNQIYVQPQKECLI</sequence>
<proteinExistence type="predicted"/>
<protein>
    <submittedName>
        <fullName evidence="1">Uncharacterized protein</fullName>
    </submittedName>
</protein>
<dbReference type="EMBL" id="CAJJDN010000116">
    <property type="protein sequence ID" value="CAD8118308.1"/>
    <property type="molecule type" value="Genomic_DNA"/>
</dbReference>
<gene>
    <name evidence="1" type="ORF">PSON_ATCC_30995.1.T1160191</name>
</gene>
<dbReference type="Proteomes" id="UP000692954">
    <property type="component" value="Unassembled WGS sequence"/>
</dbReference>
<dbReference type="AlphaFoldDB" id="A0A8S1QRA6"/>